<name>A0A1R2D228_9CILI</name>
<comment type="caution">
    <text evidence="2">The sequence shown here is derived from an EMBL/GenBank/DDBJ whole genome shotgun (WGS) entry which is preliminary data.</text>
</comment>
<keyword evidence="3" id="KW-1185">Reference proteome</keyword>
<dbReference type="Proteomes" id="UP000187209">
    <property type="component" value="Unassembled WGS sequence"/>
</dbReference>
<feature type="coiled-coil region" evidence="1">
    <location>
        <begin position="80"/>
        <end position="114"/>
    </location>
</feature>
<protein>
    <submittedName>
        <fullName evidence="2">Uncharacterized protein</fullName>
    </submittedName>
</protein>
<reference evidence="2 3" key="1">
    <citation type="submission" date="2016-11" db="EMBL/GenBank/DDBJ databases">
        <title>The macronuclear genome of Stentor coeruleus: a giant cell with tiny introns.</title>
        <authorList>
            <person name="Slabodnick M."/>
            <person name="Ruby J.G."/>
            <person name="Reiff S.B."/>
            <person name="Swart E.C."/>
            <person name="Gosai S."/>
            <person name="Prabakaran S."/>
            <person name="Witkowska E."/>
            <person name="Larue G.E."/>
            <person name="Fisher S."/>
            <person name="Freeman R.M."/>
            <person name="Gunawardena J."/>
            <person name="Chu W."/>
            <person name="Stover N.A."/>
            <person name="Gregory B.D."/>
            <person name="Nowacki M."/>
            <person name="Derisi J."/>
            <person name="Roy S.W."/>
            <person name="Marshall W.F."/>
            <person name="Sood P."/>
        </authorList>
    </citation>
    <scope>NUCLEOTIDE SEQUENCE [LARGE SCALE GENOMIC DNA]</scope>
    <source>
        <strain evidence="2">WM001</strain>
    </source>
</reference>
<evidence type="ECO:0000313" key="3">
    <source>
        <dbReference type="Proteomes" id="UP000187209"/>
    </source>
</evidence>
<organism evidence="2 3">
    <name type="scientific">Stentor coeruleus</name>
    <dbReference type="NCBI Taxonomy" id="5963"/>
    <lineage>
        <taxon>Eukaryota</taxon>
        <taxon>Sar</taxon>
        <taxon>Alveolata</taxon>
        <taxon>Ciliophora</taxon>
        <taxon>Postciliodesmatophora</taxon>
        <taxon>Heterotrichea</taxon>
        <taxon>Heterotrichida</taxon>
        <taxon>Stentoridae</taxon>
        <taxon>Stentor</taxon>
    </lineage>
</organism>
<sequence length="193" mass="22344">MKRVKSNRDKGLKSNLHILGVESNFHNILEIKSITNIQTGKNPEILKPFDLPKSPDFSQISSPDSPTLSPIKYNYLLSYIKNLEKENKKIQSEMHSVKEENSHLLRQNKELQIKISAQQNYITRLNVEISKLSRDVYHVNAIDVDRHQKYRSLSRKVCRSKNLIRSTSNSCIERKEKYKSIGVVCSTPMMKDS</sequence>
<gene>
    <name evidence="2" type="ORF">SteCoe_1350</name>
</gene>
<evidence type="ECO:0000313" key="2">
    <source>
        <dbReference type="EMBL" id="OMJ95293.1"/>
    </source>
</evidence>
<dbReference type="AlphaFoldDB" id="A0A1R2D228"/>
<accession>A0A1R2D228</accession>
<evidence type="ECO:0000256" key="1">
    <source>
        <dbReference type="SAM" id="Coils"/>
    </source>
</evidence>
<dbReference type="EMBL" id="MPUH01000014">
    <property type="protein sequence ID" value="OMJ95293.1"/>
    <property type="molecule type" value="Genomic_DNA"/>
</dbReference>
<proteinExistence type="predicted"/>
<keyword evidence="1" id="KW-0175">Coiled coil</keyword>